<dbReference type="RefSeq" id="WP_130135673.1">
    <property type="nucleotide sequence ID" value="NZ_RQTE01000212.1"/>
</dbReference>
<evidence type="ECO:0000313" key="1">
    <source>
        <dbReference type="EMBL" id="RZI00921.1"/>
    </source>
</evidence>
<reference evidence="1 2" key="1">
    <citation type="submission" date="2018-11" db="EMBL/GenBank/DDBJ databases">
        <title>Genomic profiling of Staphylococcus species from a Poultry farm system in KwaZulu-Natal, South Africa.</title>
        <authorList>
            <person name="Amoako D.G."/>
            <person name="Somboro A.M."/>
            <person name="Abia A.L.K."/>
            <person name="Bester L.A."/>
            <person name="Essack S.Y."/>
        </authorList>
    </citation>
    <scope>NUCLEOTIDE SEQUENCE [LARGE SCALE GENOMIC DNA]</scope>
    <source>
        <strain evidence="1 2">SA11</strain>
    </source>
</reference>
<dbReference type="Gene3D" id="3.40.50.1000">
    <property type="entry name" value="HAD superfamily/HAD-like"/>
    <property type="match status" value="1"/>
</dbReference>
<dbReference type="InterPro" id="IPR023214">
    <property type="entry name" value="HAD_sf"/>
</dbReference>
<feature type="non-terminal residue" evidence="1">
    <location>
        <position position="198"/>
    </location>
</feature>
<evidence type="ECO:0000313" key="2">
    <source>
        <dbReference type="Proteomes" id="UP000293854"/>
    </source>
</evidence>
<dbReference type="InterPro" id="IPR036412">
    <property type="entry name" value="HAD-like_sf"/>
</dbReference>
<dbReference type="Gene3D" id="3.30.1240.10">
    <property type="match status" value="1"/>
</dbReference>
<dbReference type="Pfam" id="PF08282">
    <property type="entry name" value="Hydrolase_3"/>
    <property type="match status" value="1"/>
</dbReference>
<dbReference type="PANTHER" id="PTHR10000">
    <property type="entry name" value="PHOSPHOSERINE PHOSPHATASE"/>
    <property type="match status" value="1"/>
</dbReference>
<proteinExistence type="predicted"/>
<dbReference type="PANTHER" id="PTHR10000:SF53">
    <property type="entry name" value="5-AMINO-6-(5-PHOSPHO-D-RIBITYLAMINO)URACIL PHOSPHATASE YBJI-RELATED"/>
    <property type="match status" value="1"/>
</dbReference>
<dbReference type="EMBL" id="RQTE01000212">
    <property type="protein sequence ID" value="RZI00921.1"/>
    <property type="molecule type" value="Genomic_DNA"/>
</dbReference>
<dbReference type="GO" id="GO:0016791">
    <property type="term" value="F:phosphatase activity"/>
    <property type="evidence" value="ECO:0007669"/>
    <property type="project" value="TreeGrafter"/>
</dbReference>
<gene>
    <name evidence="1" type="ORF">EIG99_10130</name>
</gene>
<protein>
    <submittedName>
        <fullName evidence="1">HAD family phosphatase</fullName>
    </submittedName>
</protein>
<dbReference type="Proteomes" id="UP000293854">
    <property type="component" value="Unassembled WGS sequence"/>
</dbReference>
<comment type="caution">
    <text evidence="1">The sequence shown here is derived from an EMBL/GenBank/DDBJ whole genome shotgun (WGS) entry which is preliminary data.</text>
</comment>
<sequence>MNIVFDVDGTICFNGQYIKDELSNQITALQHKHNIIFASARPIRDLIPVVKKFNSQLLIGGNGSIVQNDDEIEVVQSIDKVSFKIIQDLIYQYHLKYIVDDDFNYSSNLSSDYKIYKQLDPDHLAKNIELEDINTPIKIILRDIPSKIYPLLKKHIEKRSDHLSINFHDNERNIDITAENINKYTTLIKYLRNEDYIA</sequence>
<accession>A0A4Q7CMQ3</accession>
<dbReference type="SUPFAM" id="SSF56784">
    <property type="entry name" value="HAD-like"/>
    <property type="match status" value="1"/>
</dbReference>
<dbReference type="GO" id="GO:0000287">
    <property type="term" value="F:magnesium ion binding"/>
    <property type="evidence" value="ECO:0007669"/>
    <property type="project" value="TreeGrafter"/>
</dbReference>
<dbReference type="GO" id="GO:0005829">
    <property type="term" value="C:cytosol"/>
    <property type="evidence" value="ECO:0007669"/>
    <property type="project" value="TreeGrafter"/>
</dbReference>
<name>A0A4Q7CMQ3_9STAP</name>
<organism evidence="1 2">
    <name type="scientific">Staphylococcus condimenti</name>
    <dbReference type="NCBI Taxonomy" id="70255"/>
    <lineage>
        <taxon>Bacteria</taxon>
        <taxon>Bacillati</taxon>
        <taxon>Bacillota</taxon>
        <taxon>Bacilli</taxon>
        <taxon>Bacillales</taxon>
        <taxon>Staphylococcaceae</taxon>
        <taxon>Staphylococcus</taxon>
    </lineage>
</organism>
<dbReference type="AlphaFoldDB" id="A0A4Q7CMQ3"/>